<dbReference type="Proteomes" id="UP000479710">
    <property type="component" value="Unassembled WGS sequence"/>
</dbReference>
<comment type="caution">
    <text evidence="2">The sequence shown here is derived from an EMBL/GenBank/DDBJ whole genome shotgun (WGS) entry which is preliminary data.</text>
</comment>
<gene>
    <name evidence="2" type="ORF">E2562_018690</name>
</gene>
<proteinExistence type="predicted"/>
<reference evidence="2 3" key="1">
    <citation type="submission" date="2019-11" db="EMBL/GenBank/DDBJ databases">
        <title>Whole genome sequence of Oryza granulata.</title>
        <authorList>
            <person name="Li W."/>
        </authorList>
    </citation>
    <scope>NUCLEOTIDE SEQUENCE [LARGE SCALE GENOMIC DNA]</scope>
    <source>
        <strain evidence="3">cv. Menghai</strain>
        <tissue evidence="2">Leaf</tissue>
    </source>
</reference>
<accession>A0A6G1EMN1</accession>
<organism evidence="2 3">
    <name type="scientific">Oryza meyeriana var. granulata</name>
    <dbReference type="NCBI Taxonomy" id="110450"/>
    <lineage>
        <taxon>Eukaryota</taxon>
        <taxon>Viridiplantae</taxon>
        <taxon>Streptophyta</taxon>
        <taxon>Embryophyta</taxon>
        <taxon>Tracheophyta</taxon>
        <taxon>Spermatophyta</taxon>
        <taxon>Magnoliopsida</taxon>
        <taxon>Liliopsida</taxon>
        <taxon>Poales</taxon>
        <taxon>Poaceae</taxon>
        <taxon>BOP clade</taxon>
        <taxon>Oryzoideae</taxon>
        <taxon>Oryzeae</taxon>
        <taxon>Oryzinae</taxon>
        <taxon>Oryza</taxon>
        <taxon>Oryza meyeriana</taxon>
    </lineage>
</organism>
<protein>
    <submittedName>
        <fullName evidence="2">Uncharacterized protein</fullName>
    </submittedName>
</protein>
<name>A0A6G1EMN1_9ORYZ</name>
<feature type="region of interest" description="Disordered" evidence="1">
    <location>
        <begin position="1"/>
        <end position="33"/>
    </location>
</feature>
<dbReference type="EMBL" id="SPHZ02000003">
    <property type="protein sequence ID" value="KAF0925886.1"/>
    <property type="molecule type" value="Genomic_DNA"/>
</dbReference>
<dbReference type="AlphaFoldDB" id="A0A6G1EMN1"/>
<evidence type="ECO:0000313" key="2">
    <source>
        <dbReference type="EMBL" id="KAF0925886.1"/>
    </source>
</evidence>
<keyword evidence="3" id="KW-1185">Reference proteome</keyword>
<evidence type="ECO:0000313" key="3">
    <source>
        <dbReference type="Proteomes" id="UP000479710"/>
    </source>
</evidence>
<sequence length="105" mass="11228">MTAHPSPHPLNVGYFSPVSGGKEGPRRRRLLPVRRRAAAGSIASASASLSSRRPWWSGVAEEMGAGLGMAWGLARRGPPRTPSASRLELVSRWRASACSHLCQAL</sequence>
<evidence type="ECO:0000256" key="1">
    <source>
        <dbReference type="SAM" id="MobiDB-lite"/>
    </source>
</evidence>